<dbReference type="AlphaFoldDB" id="A0A7J6LF29"/>
<feature type="compositionally biased region" description="Basic and acidic residues" evidence="1">
    <location>
        <begin position="58"/>
        <end position="79"/>
    </location>
</feature>
<evidence type="ECO:0000313" key="3">
    <source>
        <dbReference type="Proteomes" id="UP000591131"/>
    </source>
</evidence>
<feature type="region of interest" description="Disordered" evidence="1">
    <location>
        <begin position="58"/>
        <end position="88"/>
    </location>
</feature>
<gene>
    <name evidence="2" type="ORF">FOL47_008282</name>
</gene>
<protein>
    <submittedName>
        <fullName evidence="2">Uncharacterized protein</fullName>
    </submittedName>
</protein>
<feature type="region of interest" description="Disordered" evidence="1">
    <location>
        <begin position="278"/>
        <end position="301"/>
    </location>
</feature>
<organism evidence="2 3">
    <name type="scientific">Perkinsus chesapeaki</name>
    <name type="common">Clam parasite</name>
    <name type="synonym">Perkinsus andrewsi</name>
    <dbReference type="NCBI Taxonomy" id="330153"/>
    <lineage>
        <taxon>Eukaryota</taxon>
        <taxon>Sar</taxon>
        <taxon>Alveolata</taxon>
        <taxon>Perkinsozoa</taxon>
        <taxon>Perkinsea</taxon>
        <taxon>Perkinsida</taxon>
        <taxon>Perkinsidae</taxon>
        <taxon>Perkinsus</taxon>
    </lineage>
</organism>
<evidence type="ECO:0000256" key="1">
    <source>
        <dbReference type="SAM" id="MobiDB-lite"/>
    </source>
</evidence>
<sequence length="459" mass="51688">MAAVAAQSPSRKGSLESPSRRGSRKVSVGPTEQHPEIHKNRHGAVAVCSREAAKEIIRLGAEEENEHGASSDSRGDLPKRSNSTLTAPGVSTDFIQSVLRSVQANRRRKKEIHAKAMEQREADAKYIRNKVERFKEMREERFQRLLKALNSRTELKDEITNLLDGHTLMEESRRYDVWKGWTEGVWDKIQRQCDHLINTVDKNLETHFSKSKTVTFSMTDEPRTTSVDVSRDPTKWSLYSAALEDRFARSSRRALSSDESSSSWSGHPMRSVMLDSTESERYATEVPREEHLHSIAPPSLLDPLKRQGSVLRKHRSRPVLEPMEWGSVRLKATSCGQLARLSAPPGVEIHSRPLKRMDGFVDAEDMQASAAGLRRTSERHRDLGILAPGKPFVRKEGQSALYKDMVTYASCGAPCQGHFHFPTSKASVDREFPRGKKMWETPPGTVPGYLIRGEKKGKS</sequence>
<dbReference type="Proteomes" id="UP000591131">
    <property type="component" value="Unassembled WGS sequence"/>
</dbReference>
<dbReference type="OrthoDB" id="438469at2759"/>
<feature type="compositionally biased region" description="Basic and acidic residues" evidence="1">
    <location>
        <begin position="278"/>
        <end position="293"/>
    </location>
</feature>
<comment type="caution">
    <text evidence="2">The sequence shown here is derived from an EMBL/GenBank/DDBJ whole genome shotgun (WGS) entry which is preliminary data.</text>
</comment>
<proteinExistence type="predicted"/>
<feature type="region of interest" description="Disordered" evidence="1">
    <location>
        <begin position="435"/>
        <end position="459"/>
    </location>
</feature>
<feature type="region of interest" description="Disordered" evidence="1">
    <location>
        <begin position="1"/>
        <end position="46"/>
    </location>
</feature>
<name>A0A7J6LF29_PERCH</name>
<keyword evidence="3" id="KW-1185">Reference proteome</keyword>
<accession>A0A7J6LF29</accession>
<reference evidence="2 3" key="1">
    <citation type="submission" date="2020-04" db="EMBL/GenBank/DDBJ databases">
        <title>Perkinsus chesapeaki whole genome sequence.</title>
        <authorList>
            <person name="Bogema D.R."/>
        </authorList>
    </citation>
    <scope>NUCLEOTIDE SEQUENCE [LARGE SCALE GENOMIC DNA]</scope>
    <source>
        <strain evidence="2">ATCC PRA-425</strain>
    </source>
</reference>
<evidence type="ECO:0000313" key="2">
    <source>
        <dbReference type="EMBL" id="KAF4657859.1"/>
    </source>
</evidence>
<dbReference type="EMBL" id="JAAPAO010000520">
    <property type="protein sequence ID" value="KAF4657859.1"/>
    <property type="molecule type" value="Genomic_DNA"/>
</dbReference>